<feature type="compositionally biased region" description="Basic and acidic residues" evidence="1">
    <location>
        <begin position="177"/>
        <end position="189"/>
    </location>
</feature>
<comment type="caution">
    <text evidence="2">The sequence shown here is derived from an EMBL/GenBank/DDBJ whole genome shotgun (WGS) entry which is preliminary data.</text>
</comment>
<evidence type="ECO:0000313" key="2">
    <source>
        <dbReference type="EMBL" id="GEO34728.1"/>
    </source>
</evidence>
<feature type="region of interest" description="Disordered" evidence="1">
    <location>
        <begin position="1"/>
        <end position="52"/>
    </location>
</feature>
<feature type="compositionally biased region" description="Basic and acidic residues" evidence="1">
    <location>
        <begin position="12"/>
        <end position="23"/>
    </location>
</feature>
<dbReference type="AlphaFoldDB" id="A0A512DE41"/>
<organism evidence="2 3">
    <name type="scientific">Cellulomonas aerilata</name>
    <dbReference type="NCBI Taxonomy" id="515326"/>
    <lineage>
        <taxon>Bacteria</taxon>
        <taxon>Bacillati</taxon>
        <taxon>Actinomycetota</taxon>
        <taxon>Actinomycetes</taxon>
        <taxon>Micrococcales</taxon>
        <taxon>Cellulomonadaceae</taxon>
        <taxon>Cellulomonas</taxon>
    </lineage>
</organism>
<dbReference type="EMBL" id="BJYY01000015">
    <property type="protein sequence ID" value="GEO34728.1"/>
    <property type="molecule type" value="Genomic_DNA"/>
</dbReference>
<reference evidence="2 3" key="1">
    <citation type="submission" date="2019-07" db="EMBL/GenBank/DDBJ databases">
        <title>Whole genome shotgun sequence of Cellulomonas aerilata NBRC 106308.</title>
        <authorList>
            <person name="Hosoyama A."/>
            <person name="Uohara A."/>
            <person name="Ohji S."/>
            <person name="Ichikawa N."/>
        </authorList>
    </citation>
    <scope>NUCLEOTIDE SEQUENCE [LARGE SCALE GENOMIC DNA]</scope>
    <source>
        <strain evidence="2 3">NBRC 106308</strain>
    </source>
</reference>
<dbReference type="Proteomes" id="UP000321181">
    <property type="component" value="Unassembled WGS sequence"/>
</dbReference>
<feature type="region of interest" description="Disordered" evidence="1">
    <location>
        <begin position="128"/>
        <end position="204"/>
    </location>
</feature>
<gene>
    <name evidence="2" type="ORF">CAE01nite_24530</name>
</gene>
<accession>A0A512DE41</accession>
<sequence length="204" mass="22012">MGDDVDPGVDPGVDRDAGPDRQRPGRQLPEDDDAASLVPSVVSADPATHAGDVVRRRRARRWAAAWVPRGAGAAQAVALATEAERLAAPVPRPGLWTRLVRGALPLWARYQRSRAGRAYARFGAVGGGELARGSSKERARWVGGGRLRPSGPKKSQERSNTSHSARRAGRPVGECDLPDRRGGRKGPERRTRRVGWTARAGWAR</sequence>
<evidence type="ECO:0000313" key="3">
    <source>
        <dbReference type="Proteomes" id="UP000321181"/>
    </source>
</evidence>
<name>A0A512DE41_9CELL</name>
<keyword evidence="3" id="KW-1185">Reference proteome</keyword>
<protein>
    <submittedName>
        <fullName evidence="2">Uncharacterized protein</fullName>
    </submittedName>
</protein>
<evidence type="ECO:0000256" key="1">
    <source>
        <dbReference type="SAM" id="MobiDB-lite"/>
    </source>
</evidence>
<proteinExistence type="predicted"/>